<dbReference type="Gene3D" id="3.10.450.50">
    <property type="match status" value="1"/>
</dbReference>
<feature type="domain" description="DUF4440" evidence="1">
    <location>
        <begin position="16"/>
        <end position="126"/>
    </location>
</feature>
<dbReference type="InterPro" id="IPR011944">
    <property type="entry name" value="Steroid_delta5-4_isomerase"/>
</dbReference>
<evidence type="ECO:0000313" key="2">
    <source>
        <dbReference type="EMBL" id="GAA4925757.1"/>
    </source>
</evidence>
<evidence type="ECO:0000313" key="3">
    <source>
        <dbReference type="Proteomes" id="UP001500368"/>
    </source>
</evidence>
<accession>A0ABP9G1I6</accession>
<comment type="caution">
    <text evidence="2">The sequence shown here is derived from an EMBL/GenBank/DDBJ whole genome shotgun (WGS) entry which is preliminary data.</text>
</comment>
<gene>
    <name evidence="2" type="ORF">GCM10025790_24220</name>
</gene>
<keyword evidence="3" id="KW-1185">Reference proteome</keyword>
<dbReference type="EMBL" id="BAABLW010000007">
    <property type="protein sequence ID" value="GAA4925757.1"/>
    <property type="molecule type" value="Genomic_DNA"/>
</dbReference>
<dbReference type="NCBIfam" id="TIGR02246">
    <property type="entry name" value="SgcJ/EcaC family oxidoreductase"/>
    <property type="match status" value="1"/>
</dbReference>
<dbReference type="Pfam" id="PF14534">
    <property type="entry name" value="DUF4440"/>
    <property type="match status" value="1"/>
</dbReference>
<dbReference type="InterPro" id="IPR032710">
    <property type="entry name" value="NTF2-like_dom_sf"/>
</dbReference>
<dbReference type="SUPFAM" id="SSF54427">
    <property type="entry name" value="NTF2-like"/>
    <property type="match status" value="1"/>
</dbReference>
<organism evidence="2 3">
    <name type="scientific">Nesterenkonia rhizosphaerae</name>
    <dbReference type="NCBI Taxonomy" id="1348272"/>
    <lineage>
        <taxon>Bacteria</taxon>
        <taxon>Bacillati</taxon>
        <taxon>Actinomycetota</taxon>
        <taxon>Actinomycetes</taxon>
        <taxon>Micrococcales</taxon>
        <taxon>Micrococcaceae</taxon>
        <taxon>Nesterenkonia</taxon>
    </lineage>
</organism>
<dbReference type="InterPro" id="IPR027843">
    <property type="entry name" value="DUF4440"/>
</dbReference>
<dbReference type="RefSeq" id="WP_345478260.1">
    <property type="nucleotide sequence ID" value="NZ_BAABLW010000007.1"/>
</dbReference>
<proteinExistence type="predicted"/>
<reference evidence="3" key="1">
    <citation type="journal article" date="2019" name="Int. J. Syst. Evol. Microbiol.">
        <title>The Global Catalogue of Microorganisms (GCM) 10K type strain sequencing project: providing services to taxonomists for standard genome sequencing and annotation.</title>
        <authorList>
            <consortium name="The Broad Institute Genomics Platform"/>
            <consortium name="The Broad Institute Genome Sequencing Center for Infectious Disease"/>
            <person name="Wu L."/>
            <person name="Ma J."/>
        </authorList>
    </citation>
    <scope>NUCLEOTIDE SEQUENCE [LARGE SCALE GENOMIC DNA]</scope>
    <source>
        <strain evidence="3">JCM 19129</strain>
    </source>
</reference>
<sequence length="166" mass="18147">MGHVHQPEPTHAAEDIAQRFVTAWNSADADALASLFTEDADFVNVVGLWWSSRDRIRSAHEYGFRRIFGDSEMTLTRTTVRRLSEQIAVVHAAWNLTGQTPLGETVTAPRSGVISFVVHQQNGEWLAVAAQNTDRVSGAETLIAGEHGMQPAAYQTLGAHNVRGAK</sequence>
<name>A0ABP9G1I6_9MICC</name>
<evidence type="ECO:0000259" key="1">
    <source>
        <dbReference type="Pfam" id="PF14534"/>
    </source>
</evidence>
<dbReference type="Proteomes" id="UP001500368">
    <property type="component" value="Unassembled WGS sequence"/>
</dbReference>
<protein>
    <recommendedName>
        <fullName evidence="1">DUF4440 domain-containing protein</fullName>
    </recommendedName>
</protein>